<protein>
    <submittedName>
        <fullName evidence="2">Methyltransferase domain-containing protein</fullName>
    </submittedName>
</protein>
<dbReference type="GO" id="GO:0032259">
    <property type="term" value="P:methylation"/>
    <property type="evidence" value="ECO:0007669"/>
    <property type="project" value="UniProtKB-KW"/>
</dbReference>
<dbReference type="EMBL" id="JAEIJD010000002">
    <property type="protein sequence ID" value="MBI6628861.1"/>
    <property type="molecule type" value="Genomic_DNA"/>
</dbReference>
<dbReference type="GO" id="GO:0008757">
    <property type="term" value="F:S-adenosylmethionine-dependent methyltransferase activity"/>
    <property type="evidence" value="ECO:0007669"/>
    <property type="project" value="InterPro"/>
</dbReference>
<comment type="caution">
    <text evidence="2">The sequence shown here is derived from an EMBL/GenBank/DDBJ whole genome shotgun (WGS) entry which is preliminary data.</text>
</comment>
<sequence>MHLDVQELRSFYYRSTLGRGAQASIRMRLLELWPEANGQTVAGFGFAVPALRPYLPQARRMIALMPAQQGVIAWPPGLPNKSVLTEETQWPIETGHIDKLLVMHGLEGSEHPSQLLDECWRVLGPGGRAIFIVPSRGGLWSRNDATPFGHGQPYTPGQLETLLRQHRFVPERHAAALYQPPSSRRFWLKSRTVFERLGRRLPSVVAGGVVMIEVSKRVQAPTGTGVKELARRPARALKGVKGVTRPA</sequence>
<feature type="domain" description="Methyltransferase type 11" evidence="1">
    <location>
        <begin position="85"/>
        <end position="131"/>
    </location>
</feature>
<dbReference type="AlphaFoldDB" id="A0A934HL42"/>
<keyword evidence="2" id="KW-0808">Transferase</keyword>
<keyword evidence="3" id="KW-1185">Reference proteome</keyword>
<dbReference type="SUPFAM" id="SSF53335">
    <property type="entry name" value="S-adenosyl-L-methionine-dependent methyltransferases"/>
    <property type="match status" value="1"/>
</dbReference>
<dbReference type="InterPro" id="IPR029063">
    <property type="entry name" value="SAM-dependent_MTases_sf"/>
</dbReference>
<evidence type="ECO:0000313" key="3">
    <source>
        <dbReference type="Proteomes" id="UP000613255"/>
    </source>
</evidence>
<organism evidence="2 3">
    <name type="scientific">Pontibaca salina</name>
    <dbReference type="NCBI Taxonomy" id="2795731"/>
    <lineage>
        <taxon>Bacteria</taxon>
        <taxon>Pseudomonadati</taxon>
        <taxon>Pseudomonadota</taxon>
        <taxon>Alphaproteobacteria</taxon>
        <taxon>Rhodobacterales</taxon>
        <taxon>Roseobacteraceae</taxon>
        <taxon>Pontibaca</taxon>
    </lineage>
</organism>
<dbReference type="Pfam" id="PF08241">
    <property type="entry name" value="Methyltransf_11"/>
    <property type="match status" value="1"/>
</dbReference>
<dbReference type="Gene3D" id="3.40.50.150">
    <property type="entry name" value="Vaccinia Virus protein VP39"/>
    <property type="match status" value="1"/>
</dbReference>
<name>A0A934HL42_9RHOB</name>
<accession>A0A934HL42</accession>
<gene>
    <name evidence="2" type="ORF">JAO82_03105</name>
</gene>
<evidence type="ECO:0000313" key="2">
    <source>
        <dbReference type="EMBL" id="MBI6628861.1"/>
    </source>
</evidence>
<proteinExistence type="predicted"/>
<dbReference type="Proteomes" id="UP000613255">
    <property type="component" value="Unassembled WGS sequence"/>
</dbReference>
<dbReference type="InterPro" id="IPR013216">
    <property type="entry name" value="Methyltransf_11"/>
</dbReference>
<reference evidence="2" key="1">
    <citation type="submission" date="2020-12" db="EMBL/GenBank/DDBJ databases">
        <title>Pontibaca salina gen. nov., sp. nov., isolated from marine sediment.</title>
        <authorList>
            <person name="Bo J."/>
            <person name="Wang S."/>
            <person name="Song X."/>
            <person name="Du Z."/>
        </authorList>
    </citation>
    <scope>NUCLEOTIDE SEQUENCE</scope>
    <source>
        <strain evidence="2">S1109L</strain>
    </source>
</reference>
<keyword evidence="2" id="KW-0489">Methyltransferase</keyword>
<dbReference type="RefSeq" id="WP_198684885.1">
    <property type="nucleotide sequence ID" value="NZ_JAEIJD010000002.1"/>
</dbReference>
<evidence type="ECO:0000259" key="1">
    <source>
        <dbReference type="Pfam" id="PF08241"/>
    </source>
</evidence>